<evidence type="ECO:0000256" key="1">
    <source>
        <dbReference type="SAM" id="MobiDB-lite"/>
    </source>
</evidence>
<name>A0A2H5F039_9RHOB</name>
<accession>A0A2H5F039</accession>
<dbReference type="RefSeq" id="WP_101752936.1">
    <property type="nucleotide sequence ID" value="NZ_CP025430.1"/>
</dbReference>
<protein>
    <submittedName>
        <fullName evidence="2">Uncharacterized protein</fullName>
    </submittedName>
</protein>
<reference evidence="2 3" key="1">
    <citation type="journal article" date="2013" name="Antonie Van Leeuwenhoek">
        <title>Paracoccus zhejiangensis sp. nov., isolated from activated sludge in wastewater-treatment system.</title>
        <authorList>
            <person name="Wu Z.G."/>
            <person name="Zhang D.F."/>
            <person name="Liu Y.L."/>
            <person name="Wang F."/>
            <person name="Jiang X."/>
            <person name="Li C."/>
            <person name="Li S.P."/>
            <person name="Hong Q."/>
            <person name="Li W.J."/>
        </authorList>
    </citation>
    <scope>NUCLEOTIDE SEQUENCE [LARGE SCALE GENOMIC DNA]</scope>
    <source>
        <strain evidence="2 3">J6</strain>
    </source>
</reference>
<gene>
    <name evidence="2" type="ORF">CX676_12595</name>
</gene>
<dbReference type="OrthoDB" id="7864706at2"/>
<feature type="compositionally biased region" description="Low complexity" evidence="1">
    <location>
        <begin position="107"/>
        <end position="121"/>
    </location>
</feature>
<sequence length="359" mass="37210">MQEKRGYWIQALVLSLAVHGVAAAAVMDVLPSVPRRDDSRALPEIDILSLPVEQGSAAQVVLDQAQPVTGAASVTATLPPAQVPTPDQTSKAEQPVLTPSDDMIAATTATPVESVEPVTTPNTPPVDGSDPINVPGSPEGDGQGVTPGSPQQNAAISDLVLRLRERLAQPCLAALPQTIGGDEVLLTTIGAVDRDISDLFRDIAGTVDVPMTERSVLLDARQCPAVDFVRASASYPALPLVLRLEASEVASDGQLIGEITGAGGNPVALLIIDDNGVVQDLGRFTLASGEVTRFDIPVYRVGGNRDTSQLLMAVALPQRPETIAGLSGRLASDFFPPLAEAAAGRALIGVAPVYVRAAP</sequence>
<keyword evidence="3" id="KW-1185">Reference proteome</keyword>
<evidence type="ECO:0000313" key="2">
    <source>
        <dbReference type="EMBL" id="AUH64907.1"/>
    </source>
</evidence>
<feature type="region of interest" description="Disordered" evidence="1">
    <location>
        <begin position="78"/>
        <end position="152"/>
    </location>
</feature>
<organism evidence="2 3">
    <name type="scientific">Paracoccus zhejiangensis</name>
    <dbReference type="NCBI Taxonomy" id="1077935"/>
    <lineage>
        <taxon>Bacteria</taxon>
        <taxon>Pseudomonadati</taxon>
        <taxon>Pseudomonadota</taxon>
        <taxon>Alphaproteobacteria</taxon>
        <taxon>Rhodobacterales</taxon>
        <taxon>Paracoccaceae</taxon>
        <taxon>Paracoccus</taxon>
    </lineage>
</organism>
<dbReference type="EMBL" id="CP025430">
    <property type="protein sequence ID" value="AUH64907.1"/>
    <property type="molecule type" value="Genomic_DNA"/>
</dbReference>
<evidence type="ECO:0000313" key="3">
    <source>
        <dbReference type="Proteomes" id="UP000234530"/>
    </source>
</evidence>
<dbReference type="AlphaFoldDB" id="A0A2H5F039"/>
<dbReference type="Proteomes" id="UP000234530">
    <property type="component" value="Chromosome"/>
</dbReference>
<dbReference type="KEGG" id="pzh:CX676_12595"/>
<proteinExistence type="predicted"/>